<dbReference type="PANTHER" id="PTHR11607">
    <property type="entry name" value="ALPHA-MANNOSIDASE"/>
    <property type="match status" value="1"/>
</dbReference>
<dbReference type="GO" id="GO:0030246">
    <property type="term" value="F:carbohydrate binding"/>
    <property type="evidence" value="ECO:0007669"/>
    <property type="project" value="InterPro"/>
</dbReference>
<dbReference type="CDD" id="cd10810">
    <property type="entry name" value="GH38N_AMII_LAM_like"/>
    <property type="match status" value="1"/>
</dbReference>
<dbReference type="InterPro" id="IPR011330">
    <property type="entry name" value="Glyco_hydro/deAcase_b/a-brl"/>
</dbReference>
<protein>
    <recommendedName>
        <fullName evidence="3 10">Alpha-mannosidase</fullName>
        <ecNumber evidence="10">3.2.1.-</ecNumber>
    </recommendedName>
</protein>
<dbReference type="FunFam" id="1.20.1270.50:FF:000003">
    <property type="entry name" value="Alpha-mannosidase"/>
    <property type="match status" value="1"/>
</dbReference>
<gene>
    <name evidence="13" type="ORF">RN001_014873</name>
</gene>
<feature type="domain" description="Glycoside hydrolase family 38 central" evidence="12">
    <location>
        <begin position="364"/>
        <end position="437"/>
    </location>
</feature>
<dbReference type="Gene3D" id="3.20.110.10">
    <property type="entry name" value="Glycoside hydrolase 38, N terminal domain"/>
    <property type="match status" value="1"/>
</dbReference>
<dbReference type="InterPro" id="IPR011013">
    <property type="entry name" value="Gal_mutarotase_sf_dom"/>
</dbReference>
<dbReference type="SUPFAM" id="SSF88688">
    <property type="entry name" value="Families 57/38 glycoside transferase middle domain"/>
    <property type="match status" value="1"/>
</dbReference>
<dbReference type="Gene3D" id="2.60.40.1360">
    <property type="match status" value="1"/>
</dbReference>
<reference evidence="14" key="1">
    <citation type="submission" date="2023-01" db="EMBL/GenBank/DDBJ databases">
        <title>Key to firefly adult light organ development and bioluminescence: homeobox transcription factors regulate luciferase expression and transportation to peroxisome.</title>
        <authorList>
            <person name="Fu X."/>
        </authorList>
    </citation>
    <scope>NUCLEOTIDE SEQUENCE [LARGE SCALE GENOMIC DNA]</scope>
</reference>
<organism evidence="13 14">
    <name type="scientific">Aquatica leii</name>
    <dbReference type="NCBI Taxonomy" id="1421715"/>
    <lineage>
        <taxon>Eukaryota</taxon>
        <taxon>Metazoa</taxon>
        <taxon>Ecdysozoa</taxon>
        <taxon>Arthropoda</taxon>
        <taxon>Hexapoda</taxon>
        <taxon>Insecta</taxon>
        <taxon>Pterygota</taxon>
        <taxon>Neoptera</taxon>
        <taxon>Endopterygota</taxon>
        <taxon>Coleoptera</taxon>
        <taxon>Polyphaga</taxon>
        <taxon>Elateriformia</taxon>
        <taxon>Elateroidea</taxon>
        <taxon>Lampyridae</taxon>
        <taxon>Luciolinae</taxon>
        <taxon>Aquatica</taxon>
    </lineage>
</organism>
<dbReference type="GO" id="GO:0046872">
    <property type="term" value="F:metal ion binding"/>
    <property type="evidence" value="ECO:0007669"/>
    <property type="project" value="UniProtKB-KW"/>
</dbReference>
<evidence type="ECO:0000256" key="6">
    <source>
        <dbReference type="ARBA" id="ARBA00022833"/>
    </source>
</evidence>
<evidence type="ECO:0000256" key="11">
    <source>
        <dbReference type="SAM" id="SignalP"/>
    </source>
</evidence>
<comment type="catalytic activity">
    <reaction evidence="1">
        <text>Hydrolysis of terminal, non-reducing alpha-D-mannose residues in alpha-D-mannosides.</text>
        <dbReference type="EC" id="3.2.1.24"/>
    </reaction>
</comment>
<dbReference type="GO" id="GO:0004559">
    <property type="term" value="F:alpha-mannosidase activity"/>
    <property type="evidence" value="ECO:0007669"/>
    <property type="project" value="UniProtKB-EC"/>
</dbReference>
<dbReference type="InterPro" id="IPR015341">
    <property type="entry name" value="Glyco_hydro_38_cen"/>
</dbReference>
<dbReference type="Gene3D" id="1.20.1270.50">
    <property type="entry name" value="Glycoside hydrolase family 38, central domain"/>
    <property type="match status" value="2"/>
</dbReference>
<dbReference type="Pfam" id="PF09261">
    <property type="entry name" value="Alpha-mann_mid"/>
    <property type="match status" value="1"/>
</dbReference>
<dbReference type="InterPro" id="IPR027291">
    <property type="entry name" value="Glyco_hydro_38_N_sf"/>
</dbReference>
<feature type="signal peptide" evidence="11">
    <location>
        <begin position="1"/>
        <end position="15"/>
    </location>
</feature>
<dbReference type="PANTHER" id="PTHR11607:SF3">
    <property type="entry name" value="LYSOSOMAL ALPHA-MANNOSIDASE"/>
    <property type="match status" value="1"/>
</dbReference>
<evidence type="ECO:0000313" key="13">
    <source>
        <dbReference type="EMBL" id="KAK4872844.1"/>
    </source>
</evidence>
<evidence type="ECO:0000256" key="1">
    <source>
        <dbReference type="ARBA" id="ARBA00000365"/>
    </source>
</evidence>
<dbReference type="SUPFAM" id="SSF74650">
    <property type="entry name" value="Galactose mutarotase-like"/>
    <property type="match status" value="1"/>
</dbReference>
<keyword evidence="9 10" id="KW-0326">Glycosidase</keyword>
<dbReference type="EMBL" id="JARPUR010000007">
    <property type="protein sequence ID" value="KAK4872844.1"/>
    <property type="molecule type" value="Genomic_DNA"/>
</dbReference>
<evidence type="ECO:0000256" key="2">
    <source>
        <dbReference type="ARBA" id="ARBA00009792"/>
    </source>
</evidence>
<dbReference type="Pfam" id="PF01074">
    <property type="entry name" value="Glyco_hydro_38N"/>
    <property type="match status" value="1"/>
</dbReference>
<dbReference type="EC" id="3.2.1.-" evidence="10"/>
<keyword evidence="6 10" id="KW-0862">Zinc</keyword>
<evidence type="ECO:0000313" key="14">
    <source>
        <dbReference type="Proteomes" id="UP001353858"/>
    </source>
</evidence>
<dbReference type="InterPro" id="IPR013780">
    <property type="entry name" value="Glyco_hydro_b"/>
</dbReference>
<evidence type="ECO:0000259" key="12">
    <source>
        <dbReference type="SMART" id="SM00872"/>
    </source>
</evidence>
<keyword evidence="8" id="KW-0325">Glycoprotein</keyword>
<dbReference type="Gene3D" id="2.60.40.1180">
    <property type="entry name" value="Golgi alpha-mannosidase II"/>
    <property type="match status" value="1"/>
</dbReference>
<dbReference type="InterPro" id="IPR041147">
    <property type="entry name" value="GH38_C"/>
</dbReference>
<name>A0AAN7NYJ2_9COLE</name>
<dbReference type="Pfam" id="PF07748">
    <property type="entry name" value="Glyco_hydro_38C"/>
    <property type="match status" value="1"/>
</dbReference>
<dbReference type="InterPro" id="IPR011682">
    <property type="entry name" value="Glyco_hydro_38_C"/>
</dbReference>
<keyword evidence="11" id="KW-0732">Signal</keyword>
<comment type="similarity">
    <text evidence="2 10">Belongs to the glycosyl hydrolase 38 family.</text>
</comment>
<evidence type="ECO:0000256" key="10">
    <source>
        <dbReference type="RuleBase" id="RU361199"/>
    </source>
</evidence>
<dbReference type="GO" id="GO:0006013">
    <property type="term" value="P:mannose metabolic process"/>
    <property type="evidence" value="ECO:0007669"/>
    <property type="project" value="InterPro"/>
</dbReference>
<dbReference type="InterPro" id="IPR028995">
    <property type="entry name" value="Glyco_hydro_57/38_cen_sf"/>
</dbReference>
<dbReference type="Gene3D" id="2.70.98.30">
    <property type="entry name" value="Golgi alpha-mannosidase II, domain 4"/>
    <property type="match status" value="1"/>
</dbReference>
<keyword evidence="4 10" id="KW-0479">Metal-binding</keyword>
<evidence type="ECO:0000256" key="9">
    <source>
        <dbReference type="ARBA" id="ARBA00023295"/>
    </source>
</evidence>
<sequence>MKILILILCLVAVFGVPIPNPKEEQCGYQACPVLNSSEVNVHLIAHSHDDVGWLKTPDQYYYGSRSNIQIAGVQHIITSVVQALLAHPKRKFIQVESAFFHQWWKDQSDKKREDVVRLVNTGQLEIVGGGWSQNDESAAHYQSIIDQMTFGIKYMEDTLGKCARPKAGWQIDPFGHTREMASILAQMGYDGLFFARLDWRDKGERLRTKTAEMLWRSSANFGNDSLLFTHAMYNHYSPPTGFFFDILSEDDPLIPDQDSTEYNLNTKMNKFREHVWNQTRDYSSNNIMVAMGNDFTYQDAHYNFKNLDILIKAYEDNPQINAEGKRIRLFYSTPSCYLKAVNDARLSYKIKTDDFIPYASDYHAYWSGYYTSRPTQKRFERQGNNFLQITKQLHVFSGKNETAHLNGLKSAMGVMQHHDAVTGTEKQHVADDYARTFMRSLTNIHGDVDTIMKNLLSKSSEKPSLVFKSCLLANVSHCEESQKERFAVSVYNPLSRKVSHHVRLPVDTLKFTVSGPNGTTIEWQIVPSISNFADMPEITHSKYDLVFLAKDVPALGVHIYYVTRDDDTGTTPPTPVDTDTIGDDNNYVNLDVEQELMYYVGAQGNNEVFKNRSSGAYIFRPDPEQPDAQSFLPFFDNVSIYTGKIVNEIHQVFNEWNRQIIRIYKNNPNYIEFDWLVGPIDIENNHGKEVISRFTSNLVTNDFYTDSNGREMLLRKNNHRSTYNFSKEEPVAGNYYPITSAIACRDKFRRLEMAVLTDRAQELMVHRRLLKDDAFGVAEALNETEFDKGLIVRGQHYLTFGSAIGDNTYPQTRKLQRDIAQKKILAPWVFVADASSPDNTLIELQKKLSFEFSGLKRDLPEQVQILTLEPWNNNTVLMRFEHVLERAEGGTDVKVDVKNLFQLFEVTHIEETTLAGNKIEKKLQWNSDGCLGDVDECDVQKVDQSINEFEITMAPMKIRTFVATIEMN</sequence>
<dbReference type="SUPFAM" id="SSF88713">
    <property type="entry name" value="Glycoside hydrolase/deacetylase"/>
    <property type="match status" value="1"/>
</dbReference>
<evidence type="ECO:0000256" key="7">
    <source>
        <dbReference type="ARBA" id="ARBA00023157"/>
    </source>
</evidence>
<evidence type="ECO:0000256" key="4">
    <source>
        <dbReference type="ARBA" id="ARBA00022723"/>
    </source>
</evidence>
<keyword evidence="5 10" id="KW-0378">Hydrolase</keyword>
<dbReference type="SMART" id="SM00872">
    <property type="entry name" value="Alpha-mann_mid"/>
    <property type="match status" value="1"/>
</dbReference>
<dbReference type="InterPro" id="IPR000602">
    <property type="entry name" value="Glyco_hydro_38_N"/>
</dbReference>
<dbReference type="InterPro" id="IPR037094">
    <property type="entry name" value="Glyco_hydro_38_cen_sf"/>
</dbReference>
<comment type="cofactor">
    <cofactor evidence="10">
        <name>Zn(2+)</name>
        <dbReference type="ChEBI" id="CHEBI:29105"/>
    </cofactor>
    <text evidence="10">Binds 1 zinc ion per subunit.</text>
</comment>
<keyword evidence="14" id="KW-1185">Reference proteome</keyword>
<comment type="caution">
    <text evidence="13">The sequence shown here is derived from an EMBL/GenBank/DDBJ whole genome shotgun (WGS) entry which is preliminary data.</text>
</comment>
<dbReference type="FunFam" id="3.20.110.10:FF:000001">
    <property type="entry name" value="Alpha-mannosidase"/>
    <property type="match status" value="1"/>
</dbReference>
<evidence type="ECO:0000256" key="8">
    <source>
        <dbReference type="ARBA" id="ARBA00023180"/>
    </source>
</evidence>
<evidence type="ECO:0000256" key="3">
    <source>
        <dbReference type="ARBA" id="ARBA00012752"/>
    </source>
</evidence>
<keyword evidence="7" id="KW-1015">Disulfide bond</keyword>
<dbReference type="FunFam" id="1.20.1270.50:FF:000002">
    <property type="entry name" value="Alpha-mannosidase"/>
    <property type="match status" value="1"/>
</dbReference>
<dbReference type="AlphaFoldDB" id="A0AAN7NYJ2"/>
<dbReference type="GO" id="GO:0005764">
    <property type="term" value="C:lysosome"/>
    <property type="evidence" value="ECO:0007669"/>
    <property type="project" value="TreeGrafter"/>
</dbReference>
<dbReference type="InterPro" id="IPR050843">
    <property type="entry name" value="Glycosyl_Hydrlase_38"/>
</dbReference>
<dbReference type="FunFam" id="2.60.40.1180:FF:000018">
    <property type="entry name" value="Alpha-mannosidase"/>
    <property type="match status" value="1"/>
</dbReference>
<dbReference type="Pfam" id="PF17677">
    <property type="entry name" value="Glyco_hydro38C2"/>
    <property type="match status" value="1"/>
</dbReference>
<accession>A0AAN7NYJ2</accession>
<feature type="chain" id="PRO_5042998919" description="Alpha-mannosidase" evidence="11">
    <location>
        <begin position="16"/>
        <end position="968"/>
    </location>
</feature>
<evidence type="ECO:0000256" key="5">
    <source>
        <dbReference type="ARBA" id="ARBA00022801"/>
    </source>
</evidence>
<dbReference type="Proteomes" id="UP001353858">
    <property type="component" value="Unassembled WGS sequence"/>
</dbReference>
<proteinExistence type="inferred from homology"/>